<reference evidence="2" key="1">
    <citation type="submission" date="2023-01" db="EMBL/GenBank/DDBJ databases">
        <title>Biogeochemical cycle of methane in antarctic sediments.</title>
        <authorList>
            <person name="Roldan D.M."/>
            <person name="Menes R.J."/>
        </authorList>
    </citation>
    <scope>NUCLEOTIDE SEQUENCE [LARGE SCALE GENOMIC DNA]</scope>
    <source>
        <strain evidence="2">K-2018 MAG008</strain>
    </source>
</reference>
<dbReference type="EMBL" id="JAQSDF010000058">
    <property type="protein sequence ID" value="MDI1232094.1"/>
    <property type="molecule type" value="Genomic_DNA"/>
</dbReference>
<dbReference type="Gene3D" id="3.30.70.100">
    <property type="match status" value="1"/>
</dbReference>
<gene>
    <name evidence="2" type="ORF">PSU93_13175</name>
</gene>
<sequence>MNKLLYRLVYISRNEIAGDDETVRREIEQILATSRVKNPVAHISGALMFNAGCFAQVLEGSHDEIVNSFERIQCDPRHSHVVVLTFETMAERRFSNWSMAYLGTDSKASAKFGDIMQQSGFNAALLKGDRIFDLLNEHLLEAESTVF</sequence>
<dbReference type="Pfam" id="PF04940">
    <property type="entry name" value="BLUF"/>
    <property type="match status" value="1"/>
</dbReference>
<evidence type="ECO:0000259" key="1">
    <source>
        <dbReference type="PROSITE" id="PS50925"/>
    </source>
</evidence>
<name>A0AA43Q5I7_9GAMM</name>
<dbReference type="InterPro" id="IPR007024">
    <property type="entry name" value="BLUF_domain"/>
</dbReference>
<accession>A0AA43Q5I7</accession>
<dbReference type="InterPro" id="IPR036046">
    <property type="entry name" value="Acylphosphatase-like_dom_sf"/>
</dbReference>
<proteinExistence type="predicted"/>
<organism evidence="2 3">
    <name type="scientific">Candidatus Methylobacter titanis</name>
    <dbReference type="NCBI Taxonomy" id="3053457"/>
    <lineage>
        <taxon>Bacteria</taxon>
        <taxon>Pseudomonadati</taxon>
        <taxon>Pseudomonadota</taxon>
        <taxon>Gammaproteobacteria</taxon>
        <taxon>Methylococcales</taxon>
        <taxon>Methylococcaceae</taxon>
        <taxon>Methylobacter</taxon>
    </lineage>
</organism>
<evidence type="ECO:0000313" key="3">
    <source>
        <dbReference type="Proteomes" id="UP001160519"/>
    </source>
</evidence>
<dbReference type="PROSITE" id="PS50925">
    <property type="entry name" value="BLUF"/>
    <property type="match status" value="1"/>
</dbReference>
<dbReference type="AlphaFoldDB" id="A0AA43Q5I7"/>
<dbReference type="GO" id="GO:0071949">
    <property type="term" value="F:FAD binding"/>
    <property type="evidence" value="ECO:0007669"/>
    <property type="project" value="InterPro"/>
</dbReference>
<keyword evidence="3" id="KW-1185">Reference proteome</keyword>
<feature type="domain" description="BLUF" evidence="1">
    <location>
        <begin position="5"/>
        <end position="100"/>
    </location>
</feature>
<protein>
    <submittedName>
        <fullName evidence="2">BLUF domain-containing protein</fullName>
    </submittedName>
</protein>
<dbReference type="SMART" id="SM01034">
    <property type="entry name" value="BLUF"/>
    <property type="match status" value="1"/>
</dbReference>
<evidence type="ECO:0000313" key="2">
    <source>
        <dbReference type="EMBL" id="MDI1232094.1"/>
    </source>
</evidence>
<comment type="caution">
    <text evidence="2">The sequence shown here is derived from an EMBL/GenBank/DDBJ whole genome shotgun (WGS) entry which is preliminary data.</text>
</comment>
<dbReference type="GO" id="GO:0009882">
    <property type="term" value="F:blue light photoreceptor activity"/>
    <property type="evidence" value="ECO:0007669"/>
    <property type="project" value="InterPro"/>
</dbReference>
<dbReference type="Proteomes" id="UP001160519">
    <property type="component" value="Unassembled WGS sequence"/>
</dbReference>
<dbReference type="SUPFAM" id="SSF54975">
    <property type="entry name" value="Acylphosphatase/BLUF domain-like"/>
    <property type="match status" value="1"/>
</dbReference>